<dbReference type="Pfam" id="PF09913">
    <property type="entry name" value="DUF2142"/>
    <property type="match status" value="1"/>
</dbReference>
<keyword evidence="1" id="KW-0812">Transmembrane</keyword>
<gene>
    <name evidence="2" type="ORF">NKW50_05115</name>
</gene>
<reference evidence="2 3" key="1">
    <citation type="submission" date="2022-06" db="EMBL/GenBank/DDBJ databases">
        <title>Acetobacer genomes from food samples.</title>
        <authorList>
            <person name="Sombolestani A."/>
        </authorList>
    </citation>
    <scope>NUCLEOTIDE SEQUENCE [LARGE SCALE GENOMIC DNA]</scope>
    <source>
        <strain evidence="2 3">R-83285</strain>
    </source>
</reference>
<accession>A0ABT1F1G0</accession>
<evidence type="ECO:0000313" key="3">
    <source>
        <dbReference type="Proteomes" id="UP001523528"/>
    </source>
</evidence>
<evidence type="ECO:0000313" key="2">
    <source>
        <dbReference type="EMBL" id="MCP1257968.1"/>
    </source>
</evidence>
<name>A0ABT1F1G0_9PROT</name>
<comment type="caution">
    <text evidence="2">The sequence shown here is derived from an EMBL/GenBank/DDBJ whole genome shotgun (WGS) entry which is preliminary data.</text>
</comment>
<feature type="transmembrane region" description="Helical" evidence="1">
    <location>
        <begin position="227"/>
        <end position="254"/>
    </location>
</feature>
<dbReference type="EMBL" id="JAMYZZ010000005">
    <property type="protein sequence ID" value="MCP1257968.1"/>
    <property type="molecule type" value="Genomic_DNA"/>
</dbReference>
<dbReference type="InterPro" id="IPR018674">
    <property type="entry name" value="DUF2142_membrane"/>
</dbReference>
<dbReference type="RefSeq" id="WP_242012502.1">
    <property type="nucleotide sequence ID" value="NZ_JAMYZY010000005.1"/>
</dbReference>
<protein>
    <submittedName>
        <fullName evidence="2">DUF2142 domain-containing protein</fullName>
    </submittedName>
</protein>
<proteinExistence type="predicted"/>
<sequence length="320" mass="34301">MTLNCSYFSKKIAHIPLTVLYGIFMLFAGMVSLVMTPPFLVPDEPAHFARAYQVAQGGFVGTRISATQSGAYLPATVAEIAKPFAPFFPDKGEKITGTMLAQAFDMPWSTLPTFVDIPNTVIYPPTSYMGGATGIFVAKRLNANPLATFYLARMGSLVINTSLGLLALWIAGDAGIFLLLLLTMPACVSLEASCSQDGFVLGLTALAVSILLQFAKKTTVNWDNRLVVSLSLALGCIAAAKIPCLSFICLPFFICSSKEWKKPFYILGGGNGSFPVVGSASAPFFRSPPWVTRSVFLRTVTLPSACANQSHSSDFDHHTA</sequence>
<feature type="transmembrane region" description="Helical" evidence="1">
    <location>
        <begin position="12"/>
        <end position="35"/>
    </location>
</feature>
<keyword evidence="1" id="KW-1133">Transmembrane helix</keyword>
<feature type="transmembrane region" description="Helical" evidence="1">
    <location>
        <begin position="198"/>
        <end position="215"/>
    </location>
</feature>
<dbReference type="Proteomes" id="UP001523528">
    <property type="component" value="Unassembled WGS sequence"/>
</dbReference>
<keyword evidence="1" id="KW-0472">Membrane</keyword>
<keyword evidence="3" id="KW-1185">Reference proteome</keyword>
<organism evidence="2 3">
    <name type="scientific">Acetobacter lambici</name>
    <dbReference type="NCBI Taxonomy" id="1332824"/>
    <lineage>
        <taxon>Bacteria</taxon>
        <taxon>Pseudomonadati</taxon>
        <taxon>Pseudomonadota</taxon>
        <taxon>Alphaproteobacteria</taxon>
        <taxon>Acetobacterales</taxon>
        <taxon>Acetobacteraceae</taxon>
        <taxon>Acetobacter</taxon>
    </lineage>
</organism>
<evidence type="ECO:0000256" key="1">
    <source>
        <dbReference type="SAM" id="Phobius"/>
    </source>
</evidence>